<evidence type="ECO:0000313" key="3">
    <source>
        <dbReference type="EMBL" id="KAF4131154.1"/>
    </source>
</evidence>
<organism evidence="3 4">
    <name type="scientific">Phytophthora infestans</name>
    <name type="common">Potato late blight agent</name>
    <name type="synonym">Botrytis infestans</name>
    <dbReference type="NCBI Taxonomy" id="4787"/>
    <lineage>
        <taxon>Eukaryota</taxon>
        <taxon>Sar</taxon>
        <taxon>Stramenopiles</taxon>
        <taxon>Oomycota</taxon>
        <taxon>Peronosporomycetes</taxon>
        <taxon>Peronosporales</taxon>
        <taxon>Peronosporaceae</taxon>
        <taxon>Phytophthora</taxon>
    </lineage>
</organism>
<feature type="domain" description="Protein Lines N-terminal" evidence="1">
    <location>
        <begin position="377"/>
        <end position="482"/>
    </location>
</feature>
<dbReference type="InterPro" id="IPR024875">
    <property type="entry name" value="Protein_Lines"/>
</dbReference>
<evidence type="ECO:0000313" key="4">
    <source>
        <dbReference type="Proteomes" id="UP000704712"/>
    </source>
</evidence>
<comment type="caution">
    <text evidence="3">The sequence shown here is derived from an EMBL/GenBank/DDBJ whole genome shotgun (WGS) entry which is preliminary data.</text>
</comment>
<dbReference type="EMBL" id="JAACNO010002745">
    <property type="protein sequence ID" value="KAF4131154.1"/>
    <property type="molecule type" value="Genomic_DNA"/>
</dbReference>
<dbReference type="InterPro" id="IPR032794">
    <property type="entry name" value="LINES_N"/>
</dbReference>
<proteinExistence type="predicted"/>
<dbReference type="PANTHER" id="PTHR16057">
    <property type="entry name" value="WINS1, 2 PROTEIN"/>
    <property type="match status" value="1"/>
</dbReference>
<dbReference type="Proteomes" id="UP000704712">
    <property type="component" value="Unassembled WGS sequence"/>
</dbReference>
<evidence type="ECO:0000259" key="2">
    <source>
        <dbReference type="Pfam" id="PF14695"/>
    </source>
</evidence>
<reference evidence="3" key="1">
    <citation type="submission" date="2020-03" db="EMBL/GenBank/DDBJ databases">
        <title>Hybrid Assembly of Korean Phytophthora infestans isolates.</title>
        <authorList>
            <person name="Prokchorchik M."/>
            <person name="Lee Y."/>
            <person name="Seo J."/>
            <person name="Cho J.-H."/>
            <person name="Park Y.-E."/>
            <person name="Jang D.-C."/>
            <person name="Im J.-S."/>
            <person name="Choi J.-G."/>
            <person name="Park H.-J."/>
            <person name="Lee G.-B."/>
            <person name="Lee Y.-G."/>
            <person name="Hong S.-Y."/>
            <person name="Cho K."/>
            <person name="Sohn K.H."/>
        </authorList>
    </citation>
    <scope>NUCLEOTIDE SEQUENCE</scope>
    <source>
        <strain evidence="3">KR_2_A2</strain>
    </source>
</reference>
<protein>
    <submittedName>
        <fullName evidence="3">Lines C-terminus</fullName>
    </submittedName>
</protein>
<dbReference type="AlphaFoldDB" id="A0A8S9TX29"/>
<dbReference type="InterPro" id="IPR029415">
    <property type="entry name" value="Lines_C"/>
</dbReference>
<accession>A0A8S9TX29</accession>
<name>A0A8S9TX29_PHYIN</name>
<gene>
    <name evidence="3" type="ORF">GN958_ATG19589</name>
</gene>
<dbReference type="PANTHER" id="PTHR16057:SF1">
    <property type="entry name" value="PROTEIN LINES HOMOLOG 1"/>
    <property type="match status" value="1"/>
</dbReference>
<dbReference type="Pfam" id="PF14694">
    <property type="entry name" value="LINES_N"/>
    <property type="match status" value="1"/>
</dbReference>
<dbReference type="Pfam" id="PF14695">
    <property type="entry name" value="LINES_C"/>
    <property type="match status" value="1"/>
</dbReference>
<evidence type="ECO:0000259" key="1">
    <source>
        <dbReference type="Pfam" id="PF14694"/>
    </source>
</evidence>
<feature type="domain" description="Protein Lines C-terminal" evidence="2">
    <location>
        <begin position="497"/>
        <end position="533"/>
    </location>
</feature>
<sequence length="546" mass="61649">MARMDLLIALEYAAPDQSGTLTPLGASSASGSASIAGNDWRKMESLTMDWCVAIRRIAASSAAIQSTDEGADDMLKTLLGFLDHEDVLVSYAAKEELWKILISDRIGRVNKLVKVLLVPPPTAWRRESGGFRFQLLRQLIKTKNGAVAGEDGSENGSSDEEEEHPVEYSYLHEILKNLQQMRAMVRGVFVPAECMLTTSSHSIQLEALVFMSDFVKRLHGLNITKSASEKELSELMIGLMEDVFVTMDYSSQPTFVSSAVLSLLGDFQELMTYWNHQTQVDTDNHLEVVYLKWLEWCLVWLKQSSCVSTALQLFNDIESLSMASQKAFVASVSQYSFLQQWLLYLSRVGVAFIEASLTQTKRPDRETLKVPALMTSWTQQKLPTRQQLFTVLAEQDDVMIEVLNGLTQMASLVSDADDTLTHRHSSFITPLTTDYDPDLLFADLVDTLGRDHLVLLDLLTSNETQMLEYLMRYLRHFSTHWNTSKRKLQTEDRLEGVMSVLIRLRLEIDRLVGADLFPYGAGPLTRRLLAVEQLYEELGHEDAEQL</sequence>